<dbReference type="OrthoDB" id="626167at2759"/>
<protein>
    <submittedName>
        <fullName evidence="1">Uncharacterized protein</fullName>
    </submittedName>
</protein>
<dbReference type="AlphaFoldDB" id="A0A0U1M391"/>
<reference evidence="1 2" key="1">
    <citation type="submission" date="2015-04" db="EMBL/GenBank/DDBJ databases">
        <authorList>
            <person name="Syromyatnikov M.Y."/>
            <person name="Popov V.N."/>
        </authorList>
    </citation>
    <scope>NUCLEOTIDE SEQUENCE [LARGE SCALE GENOMIC DNA]</scope>
    <source>
        <strain evidence="1">WF-38-12</strain>
    </source>
</reference>
<dbReference type="Proteomes" id="UP000054383">
    <property type="component" value="Unassembled WGS sequence"/>
</dbReference>
<organism evidence="1 2">
    <name type="scientific">Talaromyces islandicus</name>
    <name type="common">Penicillium islandicum</name>
    <dbReference type="NCBI Taxonomy" id="28573"/>
    <lineage>
        <taxon>Eukaryota</taxon>
        <taxon>Fungi</taxon>
        <taxon>Dikarya</taxon>
        <taxon>Ascomycota</taxon>
        <taxon>Pezizomycotina</taxon>
        <taxon>Eurotiomycetes</taxon>
        <taxon>Eurotiomycetidae</taxon>
        <taxon>Eurotiales</taxon>
        <taxon>Trichocomaceae</taxon>
        <taxon>Talaromyces</taxon>
        <taxon>Talaromyces sect. Islandici</taxon>
    </lineage>
</organism>
<sequence length="202" mass="22343">MTSRATGEELWSLTVCRRVKTQRLDEAKRGVAALNLLQARFHNNRAVRCTPQSVKVTAAARYAPNLDGLDLSSITVNAFVGLVTFLPLPDIKTLATKDRIPPTQNASSHFSGDHPLSKEILFYLRGLKAKEKAWGPENITTLDIVNNLGKLYAQQGKFVEAEKMYVRALSGFEKALRTSHDTTLEVSIDLQELHSSVATHGQ</sequence>
<dbReference type="InterPro" id="IPR011990">
    <property type="entry name" value="TPR-like_helical_dom_sf"/>
</dbReference>
<proteinExistence type="predicted"/>
<dbReference type="EMBL" id="CVMT01000006">
    <property type="protein sequence ID" value="CRG89852.1"/>
    <property type="molecule type" value="Genomic_DNA"/>
</dbReference>
<accession>A0A0U1M391</accession>
<evidence type="ECO:0000313" key="1">
    <source>
        <dbReference type="EMBL" id="CRG89852.1"/>
    </source>
</evidence>
<keyword evidence="2" id="KW-1185">Reference proteome</keyword>
<gene>
    <name evidence="1" type="ORF">PISL3812_06891</name>
</gene>
<dbReference type="Gene3D" id="1.25.40.10">
    <property type="entry name" value="Tetratricopeptide repeat domain"/>
    <property type="match status" value="1"/>
</dbReference>
<name>A0A0U1M391_TALIS</name>
<evidence type="ECO:0000313" key="2">
    <source>
        <dbReference type="Proteomes" id="UP000054383"/>
    </source>
</evidence>
<dbReference type="STRING" id="28573.A0A0U1M391"/>